<keyword evidence="1" id="KW-1133">Transmembrane helix</keyword>
<feature type="transmembrane region" description="Helical" evidence="1">
    <location>
        <begin position="12"/>
        <end position="33"/>
    </location>
</feature>
<proteinExistence type="predicted"/>
<evidence type="ECO:0000313" key="2">
    <source>
        <dbReference type="EMBL" id="PFK36855.1"/>
    </source>
</evidence>
<evidence type="ECO:0000256" key="1">
    <source>
        <dbReference type="SAM" id="Phobius"/>
    </source>
</evidence>
<reference evidence="2 3" key="1">
    <citation type="submission" date="2017-09" db="EMBL/GenBank/DDBJ databases">
        <title>Large-scale bioinformatics analysis of Bacillus genomes uncovers conserved roles of natural products in bacterial physiology.</title>
        <authorList>
            <consortium name="Agbiome Team Llc"/>
            <person name="Bleich R.M."/>
            <person name="Grubbs K.J."/>
            <person name="Santa Maria K.C."/>
            <person name="Allen S.E."/>
            <person name="Farag S."/>
            <person name="Shank E.A."/>
            <person name="Bowers A."/>
        </authorList>
    </citation>
    <scope>NUCLEOTIDE SEQUENCE [LARGE SCALE GENOMIC DNA]</scope>
    <source>
        <strain evidence="2 3">AFS083043</strain>
    </source>
</reference>
<gene>
    <name evidence="2" type="ORF">COI93_15590</name>
</gene>
<protein>
    <submittedName>
        <fullName evidence="2">Uncharacterized protein</fullName>
    </submittedName>
</protein>
<dbReference type="RefSeq" id="WP_098491565.1">
    <property type="nucleotide sequence ID" value="NZ_NUWN01000059.1"/>
</dbReference>
<accession>A0A2B0M6Y8</accession>
<sequence>MQRIKDIIASQRVQMVLLCISVLGMLFLFWFTIWTNMFPTDPAEEIQAEKVKEHQQERAKMFEEHNK</sequence>
<dbReference type="Proteomes" id="UP000242656">
    <property type="component" value="Unassembled WGS sequence"/>
</dbReference>
<dbReference type="AlphaFoldDB" id="A0A2B0M6Y8"/>
<organism evidence="2 3">
    <name type="scientific">Bacillus cereus</name>
    <dbReference type="NCBI Taxonomy" id="1396"/>
    <lineage>
        <taxon>Bacteria</taxon>
        <taxon>Bacillati</taxon>
        <taxon>Bacillota</taxon>
        <taxon>Bacilli</taxon>
        <taxon>Bacillales</taxon>
        <taxon>Bacillaceae</taxon>
        <taxon>Bacillus</taxon>
        <taxon>Bacillus cereus group</taxon>
    </lineage>
</organism>
<keyword evidence="1" id="KW-0812">Transmembrane</keyword>
<dbReference type="EMBL" id="NUWN01000059">
    <property type="protein sequence ID" value="PFK36855.1"/>
    <property type="molecule type" value="Genomic_DNA"/>
</dbReference>
<name>A0A2B0M6Y8_BACCE</name>
<keyword evidence="1" id="KW-0472">Membrane</keyword>
<comment type="caution">
    <text evidence="2">The sequence shown here is derived from an EMBL/GenBank/DDBJ whole genome shotgun (WGS) entry which is preliminary data.</text>
</comment>
<evidence type="ECO:0000313" key="3">
    <source>
        <dbReference type="Proteomes" id="UP000242656"/>
    </source>
</evidence>